<feature type="region of interest" description="Disordered" evidence="2">
    <location>
        <begin position="80"/>
        <end position="126"/>
    </location>
</feature>
<feature type="domain" description="Zn(2)-C6 fungal-type" evidence="3">
    <location>
        <begin position="38"/>
        <end position="68"/>
    </location>
</feature>
<keyword evidence="1" id="KW-0539">Nucleus</keyword>
<dbReference type="EMBL" id="NKUJ01000421">
    <property type="protein sequence ID" value="RMJ05296.1"/>
    <property type="molecule type" value="Genomic_DNA"/>
</dbReference>
<evidence type="ECO:0000313" key="5">
    <source>
        <dbReference type="Proteomes" id="UP000277212"/>
    </source>
</evidence>
<dbReference type="InterPro" id="IPR052400">
    <property type="entry name" value="Zn2-C6_fungal_TF"/>
</dbReference>
<feature type="compositionally biased region" description="Low complexity" evidence="2">
    <location>
        <begin position="99"/>
        <end position="113"/>
    </location>
</feature>
<dbReference type="PRINTS" id="PR00755">
    <property type="entry name" value="AFLATOXINBRP"/>
</dbReference>
<proteinExistence type="predicted"/>
<dbReference type="SUPFAM" id="SSF57701">
    <property type="entry name" value="Zn2/Cys6 DNA-binding domain"/>
    <property type="match status" value="1"/>
</dbReference>
<gene>
    <name evidence="4" type="ORF">CDV36_014039</name>
</gene>
<dbReference type="AlphaFoldDB" id="A0A3M2RIY6"/>
<organism evidence="4 5">
    <name type="scientific">Fusarium kuroshium</name>
    <dbReference type="NCBI Taxonomy" id="2010991"/>
    <lineage>
        <taxon>Eukaryota</taxon>
        <taxon>Fungi</taxon>
        <taxon>Dikarya</taxon>
        <taxon>Ascomycota</taxon>
        <taxon>Pezizomycotina</taxon>
        <taxon>Sordariomycetes</taxon>
        <taxon>Hypocreomycetidae</taxon>
        <taxon>Hypocreales</taxon>
        <taxon>Nectriaceae</taxon>
        <taxon>Fusarium</taxon>
        <taxon>Fusarium solani species complex</taxon>
    </lineage>
</organism>
<feature type="compositionally biased region" description="Basic residues" evidence="2">
    <location>
        <begin position="28"/>
        <end position="37"/>
    </location>
</feature>
<reference evidence="4 5" key="1">
    <citation type="submission" date="2017-06" db="EMBL/GenBank/DDBJ databases">
        <title>Comparative genomic analysis of Ambrosia Fusariam Clade fungi.</title>
        <authorList>
            <person name="Stajich J.E."/>
            <person name="Carrillo J."/>
            <person name="Kijimoto T."/>
            <person name="Eskalen A."/>
            <person name="O'Donnell K."/>
            <person name="Kasson M."/>
        </authorList>
    </citation>
    <scope>NUCLEOTIDE SEQUENCE [LARGE SCALE GENOMIC DNA]</scope>
    <source>
        <strain evidence="4">UCR3666</strain>
    </source>
</reference>
<keyword evidence="5" id="KW-1185">Reference proteome</keyword>
<feature type="compositionally biased region" description="Polar residues" evidence="2">
    <location>
        <begin position="89"/>
        <end position="98"/>
    </location>
</feature>
<evidence type="ECO:0000256" key="2">
    <source>
        <dbReference type="SAM" id="MobiDB-lite"/>
    </source>
</evidence>
<dbReference type="GO" id="GO:0000981">
    <property type="term" value="F:DNA-binding transcription factor activity, RNA polymerase II-specific"/>
    <property type="evidence" value="ECO:0007669"/>
    <property type="project" value="InterPro"/>
</dbReference>
<feature type="region of interest" description="Disordered" evidence="2">
    <location>
        <begin position="1"/>
        <end position="37"/>
    </location>
</feature>
<sequence>MILDKLDQSATADKAPCSRARASSEGRSRRRHHKSRAGCRPCKSRRVKCDEVRPACTNCTKRDVACEYFDTRRYLINRPEESPKILPRLSQTPDGSTVSPASSTQTDSSSIPSGLTPSQNLFPEGVGTPDDRLLDLRLFCHYLEMTTRSTDIQMSWAFWIVQEASQSPSVMDALLGFSAFHLRRHNKDDEALRDASHRFMARAITRHREQLRAGFNDANAASIVATCALVTFHSSVNHSFLDSEDAGKRQPVHWFRSFQMTMHIIRMARFFSPGTDLCRRLAGIDKMQHDVMEGEADGEFGFLLEYLDPLGPSDEESILAYSQAVALLSSLYCNLEHATPLLFFITVPPRYVELLASKDPRALAILGYFFMLVKKSRHFWWVDGAPECEFDAVMTLLPHRWRPVMDWATLEFAQQECSAQGLGFNLSET</sequence>
<dbReference type="Pfam" id="PF00172">
    <property type="entry name" value="Zn_clus"/>
    <property type="match status" value="1"/>
</dbReference>
<comment type="caution">
    <text evidence="4">The sequence shown here is derived from an EMBL/GenBank/DDBJ whole genome shotgun (WGS) entry which is preliminary data.</text>
</comment>
<dbReference type="PANTHER" id="PTHR47657:SF14">
    <property type="entry name" value="ZN(2)-C6 FUNGAL-TYPE DOMAIN-CONTAINING PROTEIN"/>
    <property type="match status" value="1"/>
</dbReference>
<dbReference type="STRING" id="2010991.A0A3M2RIY6"/>
<dbReference type="OrthoDB" id="416217at2759"/>
<dbReference type="SMART" id="SM00066">
    <property type="entry name" value="GAL4"/>
    <property type="match status" value="1"/>
</dbReference>
<evidence type="ECO:0000313" key="4">
    <source>
        <dbReference type="EMBL" id="RMJ05296.1"/>
    </source>
</evidence>
<dbReference type="Pfam" id="PF11951">
    <property type="entry name" value="Fungal_trans_2"/>
    <property type="match status" value="1"/>
</dbReference>
<dbReference type="InterPro" id="IPR021858">
    <property type="entry name" value="Fun_TF"/>
</dbReference>
<dbReference type="InterPro" id="IPR001138">
    <property type="entry name" value="Zn2Cys6_DnaBD"/>
</dbReference>
<evidence type="ECO:0000259" key="3">
    <source>
        <dbReference type="PROSITE" id="PS50048"/>
    </source>
</evidence>
<dbReference type="Gene3D" id="4.10.240.10">
    <property type="entry name" value="Zn(2)-C6 fungal-type DNA-binding domain"/>
    <property type="match status" value="1"/>
</dbReference>
<dbReference type="PROSITE" id="PS00463">
    <property type="entry name" value="ZN2_CY6_FUNGAL_1"/>
    <property type="match status" value="1"/>
</dbReference>
<dbReference type="PANTHER" id="PTHR47657">
    <property type="entry name" value="STEROL REGULATORY ELEMENT-BINDING PROTEIN ECM22"/>
    <property type="match status" value="1"/>
</dbReference>
<dbReference type="GO" id="GO:0008270">
    <property type="term" value="F:zinc ion binding"/>
    <property type="evidence" value="ECO:0007669"/>
    <property type="project" value="InterPro"/>
</dbReference>
<evidence type="ECO:0000256" key="1">
    <source>
        <dbReference type="ARBA" id="ARBA00023242"/>
    </source>
</evidence>
<protein>
    <recommendedName>
        <fullName evidence="3">Zn(2)-C6 fungal-type domain-containing protein</fullName>
    </recommendedName>
</protein>
<accession>A0A3M2RIY6</accession>
<dbReference type="Proteomes" id="UP000277212">
    <property type="component" value="Unassembled WGS sequence"/>
</dbReference>
<name>A0A3M2RIY6_9HYPO</name>
<dbReference type="InterPro" id="IPR036864">
    <property type="entry name" value="Zn2-C6_fun-type_DNA-bd_sf"/>
</dbReference>
<dbReference type="CDD" id="cd00067">
    <property type="entry name" value="GAL4"/>
    <property type="match status" value="1"/>
</dbReference>
<dbReference type="PROSITE" id="PS50048">
    <property type="entry name" value="ZN2_CY6_FUNGAL_2"/>
    <property type="match status" value="1"/>
</dbReference>